<organism evidence="2 3">
    <name type="scientific">Candidatus Liptonbacteria bacterium CG11_big_fil_rev_8_21_14_0_20_35_14</name>
    <dbReference type="NCBI Taxonomy" id="1974634"/>
    <lineage>
        <taxon>Bacteria</taxon>
        <taxon>Candidatus Liptoniibacteriota</taxon>
    </lineage>
</organism>
<gene>
    <name evidence="2" type="ORF">COV57_00230</name>
</gene>
<dbReference type="Proteomes" id="UP000229893">
    <property type="component" value="Unassembled WGS sequence"/>
</dbReference>
<evidence type="ECO:0000313" key="2">
    <source>
        <dbReference type="EMBL" id="PIR05207.1"/>
    </source>
</evidence>
<protein>
    <recommendedName>
        <fullName evidence="1">YprB ribonuclease H-like domain-containing protein</fullName>
    </recommendedName>
</protein>
<dbReference type="GO" id="GO:0003676">
    <property type="term" value="F:nucleic acid binding"/>
    <property type="evidence" value="ECO:0007669"/>
    <property type="project" value="InterPro"/>
</dbReference>
<comment type="caution">
    <text evidence="2">The sequence shown here is derived from an EMBL/GenBank/DDBJ whole genome shotgun (WGS) entry which is preliminary data.</text>
</comment>
<evidence type="ECO:0000313" key="3">
    <source>
        <dbReference type="Proteomes" id="UP000229893"/>
    </source>
</evidence>
<accession>A0A2H0N8L1</accession>
<dbReference type="AlphaFoldDB" id="A0A2H0N8L1"/>
<name>A0A2H0N8L1_9BACT</name>
<dbReference type="InterPro" id="IPR012337">
    <property type="entry name" value="RNaseH-like_sf"/>
</dbReference>
<reference evidence="2 3" key="1">
    <citation type="submission" date="2017-09" db="EMBL/GenBank/DDBJ databases">
        <title>Depth-based differentiation of microbial function through sediment-hosted aquifers and enrichment of novel symbionts in the deep terrestrial subsurface.</title>
        <authorList>
            <person name="Probst A.J."/>
            <person name="Ladd B."/>
            <person name="Jarett J.K."/>
            <person name="Geller-Mcgrath D.E."/>
            <person name="Sieber C.M."/>
            <person name="Emerson J.B."/>
            <person name="Anantharaman K."/>
            <person name="Thomas B.C."/>
            <person name="Malmstrom R."/>
            <person name="Stieglmeier M."/>
            <person name="Klingl A."/>
            <person name="Woyke T."/>
            <person name="Ryan C.M."/>
            <person name="Banfield J.F."/>
        </authorList>
    </citation>
    <scope>NUCLEOTIDE SEQUENCE [LARGE SCALE GENOMIC DNA]</scope>
    <source>
        <strain evidence="2">CG11_big_fil_rev_8_21_14_0_20_35_14</strain>
    </source>
</reference>
<dbReference type="Gene3D" id="3.30.420.10">
    <property type="entry name" value="Ribonuclease H-like superfamily/Ribonuclease H"/>
    <property type="match status" value="1"/>
</dbReference>
<dbReference type="Pfam" id="PF13482">
    <property type="entry name" value="RNase_H_2"/>
    <property type="match status" value="1"/>
</dbReference>
<dbReference type="InterPro" id="IPR038720">
    <property type="entry name" value="YprB_RNase_H-like_dom"/>
</dbReference>
<feature type="domain" description="YprB ribonuclease H-like" evidence="1">
    <location>
        <begin position="30"/>
        <end position="153"/>
    </location>
</feature>
<proteinExistence type="predicted"/>
<dbReference type="EMBL" id="PCWO01000003">
    <property type="protein sequence ID" value="PIR05207.1"/>
    <property type="molecule type" value="Genomic_DNA"/>
</dbReference>
<sequence length="189" mass="21664">MDKVVLDIETKNTFADVGGQQNLRMLDMSFVGIYSYDKDKYLSFFEKDFNKLSEFFNNVGLIIGFASNRFDVPILDKYVSCDLFSIHRVDILDEIEMASGRRIGLDLLASVNLGIGKSADGMKAVQFYKEDKLKELQDYCIQDVKVTKDLYDLAKKRGYLLVPDKFTGENIQIDLSFDEGEMIIQQNLF</sequence>
<dbReference type="SUPFAM" id="SSF53098">
    <property type="entry name" value="Ribonuclease H-like"/>
    <property type="match status" value="1"/>
</dbReference>
<evidence type="ECO:0000259" key="1">
    <source>
        <dbReference type="Pfam" id="PF13482"/>
    </source>
</evidence>
<dbReference type="InterPro" id="IPR036397">
    <property type="entry name" value="RNaseH_sf"/>
</dbReference>